<dbReference type="PANTHER" id="PTHR42085:SF1">
    <property type="entry name" value="F-BOX DOMAIN-CONTAINING PROTEIN"/>
    <property type="match status" value="1"/>
</dbReference>
<dbReference type="EMBL" id="CH445360">
    <property type="protein sequence ID" value="EAT77490.1"/>
    <property type="molecule type" value="Genomic_DNA"/>
</dbReference>
<accession>Q0TZD3</accession>
<feature type="compositionally biased region" description="Low complexity" evidence="1">
    <location>
        <begin position="10"/>
        <end position="23"/>
    </location>
</feature>
<dbReference type="PANTHER" id="PTHR42085">
    <property type="entry name" value="F-BOX DOMAIN-CONTAINING PROTEIN"/>
    <property type="match status" value="1"/>
</dbReference>
<dbReference type="GeneID" id="5982351"/>
<evidence type="ECO:0000256" key="1">
    <source>
        <dbReference type="SAM" id="MobiDB-lite"/>
    </source>
</evidence>
<dbReference type="AlphaFoldDB" id="Q0TZD3"/>
<feature type="region of interest" description="Disordered" evidence="1">
    <location>
        <begin position="1"/>
        <end position="23"/>
    </location>
</feature>
<name>Q0TZD3_PHANO</name>
<evidence type="ECO:0000256" key="2">
    <source>
        <dbReference type="SAM" id="Phobius"/>
    </source>
</evidence>
<evidence type="ECO:0000313" key="3">
    <source>
        <dbReference type="EMBL" id="EAT77490.1"/>
    </source>
</evidence>
<proteinExistence type="predicted"/>
<reference evidence="4" key="1">
    <citation type="journal article" date="2007" name="Plant Cell">
        <title>Dothideomycete-plant interactions illuminated by genome sequencing and EST analysis of the wheat pathogen Stagonospora nodorum.</title>
        <authorList>
            <person name="Hane J.K."/>
            <person name="Lowe R.G."/>
            <person name="Solomon P.S."/>
            <person name="Tan K.C."/>
            <person name="Schoch C.L."/>
            <person name="Spatafora J.W."/>
            <person name="Crous P.W."/>
            <person name="Kodira C."/>
            <person name="Birren B.W."/>
            <person name="Galagan J.E."/>
            <person name="Torriani S.F."/>
            <person name="McDonald B.A."/>
            <person name="Oliver R.P."/>
        </authorList>
    </citation>
    <scope>NUCLEOTIDE SEQUENCE [LARGE SCALE GENOMIC DNA]</scope>
    <source>
        <strain evidence="4">SN15 / ATCC MYA-4574 / FGSC 10173</strain>
    </source>
</reference>
<dbReference type="eggNOG" id="ENOG502T662">
    <property type="taxonomic scope" value="Eukaryota"/>
</dbReference>
<keyword evidence="2" id="KW-0812">Transmembrane</keyword>
<sequence length="390" mass="43462">MLILGRPGWSTAAPRRPTPSPYTSRETFDMTQLLPIADSIVVSDRNIQLSPLLQLPGEVRTLIFTFVLGGHDIQLNHRMRNFEIRPYHTAACLSSGGQRSFLNLTLVSRQIYIETAMLPFVANTWVFISDPELCQKGLAQRLLPQQANAITTAKCKPETIFYEFREGPIESRHCLKTFAHLQGLMCLIVDLRDVHLTAGEKECMLQKVAAVQGKKDLKLVCEGSMRLEYIHTRPVKRSSKVDRMGPTTRKGCASKELPAPGCVHLDRQIHATHEAYDAYTNLHVALTRRAASLAAHVRVPSRLNGALSESPSPSRLVMRPSSDDLLLLLFRTAYLTMILGFAAFTSLGFARLGTAIALVATVVVAIGSETAFMFNKWEREIALKNDRHMV</sequence>
<feature type="transmembrane region" description="Helical" evidence="2">
    <location>
        <begin position="355"/>
        <end position="374"/>
    </location>
</feature>
<dbReference type="InParanoid" id="Q0TZD3"/>
<dbReference type="VEuPathDB" id="FungiDB:JI435_152650"/>
<dbReference type="Proteomes" id="UP000001055">
    <property type="component" value="Unassembled WGS sequence"/>
</dbReference>
<evidence type="ECO:0000313" key="4">
    <source>
        <dbReference type="Proteomes" id="UP000001055"/>
    </source>
</evidence>
<gene>
    <name evidence="3" type="ORF">SNOG_15265</name>
</gene>
<organism evidence="3 4">
    <name type="scientific">Phaeosphaeria nodorum (strain SN15 / ATCC MYA-4574 / FGSC 10173)</name>
    <name type="common">Glume blotch fungus</name>
    <name type="synonym">Parastagonospora nodorum</name>
    <dbReference type="NCBI Taxonomy" id="321614"/>
    <lineage>
        <taxon>Eukaryota</taxon>
        <taxon>Fungi</taxon>
        <taxon>Dikarya</taxon>
        <taxon>Ascomycota</taxon>
        <taxon>Pezizomycotina</taxon>
        <taxon>Dothideomycetes</taxon>
        <taxon>Pleosporomycetidae</taxon>
        <taxon>Pleosporales</taxon>
        <taxon>Pleosporineae</taxon>
        <taxon>Phaeosphaeriaceae</taxon>
        <taxon>Parastagonospora</taxon>
    </lineage>
</organism>
<keyword evidence="2" id="KW-0472">Membrane</keyword>
<keyword evidence="2" id="KW-1133">Transmembrane helix</keyword>
<dbReference type="HOGENOM" id="CLU_708068_0_0_1"/>
<dbReference type="KEGG" id="pno:SNOG_15265"/>
<dbReference type="InterPro" id="IPR038883">
    <property type="entry name" value="AN11006-like"/>
</dbReference>
<protein>
    <submittedName>
        <fullName evidence="3">Uncharacterized protein</fullName>
    </submittedName>
</protein>
<dbReference type="RefSeq" id="XP_001805423.1">
    <property type="nucleotide sequence ID" value="XM_001805371.1"/>
</dbReference>
<feature type="transmembrane region" description="Helical" evidence="2">
    <location>
        <begin position="325"/>
        <end position="349"/>
    </location>
</feature>